<dbReference type="PANTHER" id="PTHR24298:SF800">
    <property type="entry name" value="CYTOCHROME P450 89A2-RELATED"/>
    <property type="match status" value="1"/>
</dbReference>
<evidence type="ECO:0000256" key="4">
    <source>
        <dbReference type="ARBA" id="ARBA00022723"/>
    </source>
</evidence>
<dbReference type="GO" id="GO:0016709">
    <property type="term" value="F:oxidoreductase activity, acting on paired donors, with incorporation or reduction of molecular oxygen, NAD(P)H as one donor, and incorporation of one atom of oxygen"/>
    <property type="evidence" value="ECO:0007669"/>
    <property type="project" value="TreeGrafter"/>
</dbReference>
<evidence type="ECO:0000256" key="1">
    <source>
        <dbReference type="ARBA" id="ARBA00004167"/>
    </source>
</evidence>
<dbReference type="InterPro" id="IPR017972">
    <property type="entry name" value="Cyt_P450_CS"/>
</dbReference>
<evidence type="ECO:0000256" key="10">
    <source>
        <dbReference type="PIRSR" id="PIRSR602401-1"/>
    </source>
</evidence>
<comment type="subcellular location">
    <subcellularLocation>
        <location evidence="1">Membrane</location>
        <topology evidence="1">Single-pass membrane protein</topology>
    </subcellularLocation>
</comment>
<dbReference type="OrthoDB" id="1055148at2759"/>
<keyword evidence="3" id="KW-0812">Transmembrane</keyword>
<dbReference type="SUPFAM" id="SSF48264">
    <property type="entry name" value="Cytochrome P450"/>
    <property type="match status" value="1"/>
</dbReference>
<dbReference type="InterPro" id="IPR002401">
    <property type="entry name" value="Cyt_P450_E_grp-I"/>
</dbReference>
<keyword evidence="2 10" id="KW-0349">Heme</keyword>
<dbReference type="InterPro" id="IPR001128">
    <property type="entry name" value="Cyt_P450"/>
</dbReference>
<keyword evidence="9" id="KW-0472">Membrane</keyword>
<name>A0A9Q0HF32_9MAGN</name>
<evidence type="ECO:0000313" key="13">
    <source>
        <dbReference type="EMBL" id="KAJ4962484.1"/>
    </source>
</evidence>
<dbReference type="PANTHER" id="PTHR24298">
    <property type="entry name" value="FLAVONOID 3'-MONOOXYGENASE-RELATED"/>
    <property type="match status" value="1"/>
</dbReference>
<dbReference type="Pfam" id="PF00067">
    <property type="entry name" value="p450"/>
    <property type="match status" value="1"/>
</dbReference>
<protein>
    <recommendedName>
        <fullName evidence="15">Cytochrome P450</fullName>
    </recommendedName>
</protein>
<comment type="cofactor">
    <cofactor evidence="10">
        <name>heme</name>
        <dbReference type="ChEBI" id="CHEBI:30413"/>
    </cofactor>
</comment>
<comment type="caution">
    <text evidence="13">The sequence shown here is derived from an EMBL/GenBank/DDBJ whole genome shotgun (WGS) entry which is preliminary data.</text>
</comment>
<comment type="similarity">
    <text evidence="11">Belongs to the cytochrome P450 family.</text>
</comment>
<proteinExistence type="inferred from homology"/>
<accession>A0A9Q0HF32</accession>
<dbReference type="PROSITE" id="PS00086">
    <property type="entry name" value="CYTOCHROME_P450"/>
    <property type="match status" value="1"/>
</dbReference>
<dbReference type="GO" id="GO:0020037">
    <property type="term" value="F:heme binding"/>
    <property type="evidence" value="ECO:0007669"/>
    <property type="project" value="InterPro"/>
</dbReference>
<evidence type="ECO:0000256" key="2">
    <source>
        <dbReference type="ARBA" id="ARBA00022617"/>
    </source>
</evidence>
<keyword evidence="6 11" id="KW-0560">Oxidoreductase</keyword>
<evidence type="ECO:0000256" key="11">
    <source>
        <dbReference type="RuleBase" id="RU000461"/>
    </source>
</evidence>
<dbReference type="CDD" id="cd11075">
    <property type="entry name" value="CYP77_89"/>
    <property type="match status" value="1"/>
</dbReference>
<feature type="signal peptide" evidence="12">
    <location>
        <begin position="1"/>
        <end position="16"/>
    </location>
</feature>
<keyword evidence="5" id="KW-1133">Transmembrane helix</keyword>
<evidence type="ECO:0000256" key="3">
    <source>
        <dbReference type="ARBA" id="ARBA00022692"/>
    </source>
</evidence>
<dbReference type="Proteomes" id="UP001141806">
    <property type="component" value="Unassembled WGS sequence"/>
</dbReference>
<evidence type="ECO:0000256" key="7">
    <source>
        <dbReference type="ARBA" id="ARBA00023004"/>
    </source>
</evidence>
<sequence>MEIWLILFLFFCLCAAFKSFLNLSPHNKAKQSKLSLPPGPPKLPIIGNLLWLYSSFNELELILHNLRQKYGPIITLHIGSQPAIFITTHSLAHQALVENGVAFADRPPATISGRIITTNQHNVTSAPYGPLWRVLRRNLISEILHHSRIKSFSHARKWVLQILKERLKSHVESGEPVLVVDHFQYAMFCLLVFMCFGEKLDEKVIREIEDVERTLLVNFRAFNVFGSFPLFGKIFFRKRLQQLFDMRQREESVIIPLIRARRERKEKNQENPNELFVSYVDSMFNLQLPEEGGRKLTEEEMVSLCSEFLNAGTDTTSTALQWIMANLVKNQQIQEKLYSEIEGVLGIDEEIKEEDLVKMPYLKAVVTEGLRLHPPAHFVLPHAVTEDIVLDGHVIPKNAMVNFMVSEMGRDPKVWKNPMEFNPERFLSDEGEMFDITGSREIKMMPFGAGRRICPGLGLAVLHLEYFVANLVRDFKWVAVEGVDVDLSEKLEFTIVMKNPLQAHISPRVK</sequence>
<evidence type="ECO:0008006" key="15">
    <source>
        <dbReference type="Google" id="ProtNLM"/>
    </source>
</evidence>
<feature type="chain" id="PRO_5040494104" description="Cytochrome P450" evidence="12">
    <location>
        <begin position="17"/>
        <end position="510"/>
    </location>
</feature>
<evidence type="ECO:0000256" key="12">
    <source>
        <dbReference type="SAM" id="SignalP"/>
    </source>
</evidence>
<keyword evidence="4 10" id="KW-0479">Metal-binding</keyword>
<feature type="binding site" description="axial binding residue" evidence="10">
    <location>
        <position position="454"/>
    </location>
    <ligand>
        <name>heme</name>
        <dbReference type="ChEBI" id="CHEBI:30413"/>
    </ligand>
    <ligandPart>
        <name>Fe</name>
        <dbReference type="ChEBI" id="CHEBI:18248"/>
    </ligandPart>
</feature>
<evidence type="ECO:0000256" key="5">
    <source>
        <dbReference type="ARBA" id="ARBA00022989"/>
    </source>
</evidence>
<keyword evidence="8 11" id="KW-0503">Monooxygenase</keyword>
<dbReference type="PRINTS" id="PR00385">
    <property type="entry name" value="P450"/>
</dbReference>
<evidence type="ECO:0000256" key="6">
    <source>
        <dbReference type="ARBA" id="ARBA00023002"/>
    </source>
</evidence>
<evidence type="ECO:0000313" key="14">
    <source>
        <dbReference type="Proteomes" id="UP001141806"/>
    </source>
</evidence>
<evidence type="ECO:0000256" key="9">
    <source>
        <dbReference type="ARBA" id="ARBA00023136"/>
    </source>
</evidence>
<keyword evidence="7 10" id="KW-0408">Iron</keyword>
<gene>
    <name evidence="13" type="ORF">NE237_022423</name>
</gene>
<dbReference type="GO" id="GO:0005506">
    <property type="term" value="F:iron ion binding"/>
    <property type="evidence" value="ECO:0007669"/>
    <property type="project" value="InterPro"/>
</dbReference>
<dbReference type="PRINTS" id="PR00463">
    <property type="entry name" value="EP450I"/>
</dbReference>
<dbReference type="InterPro" id="IPR036396">
    <property type="entry name" value="Cyt_P450_sf"/>
</dbReference>
<dbReference type="FunFam" id="1.10.630.10:FF:000012">
    <property type="entry name" value="Cytochrome P450 family protein"/>
    <property type="match status" value="1"/>
</dbReference>
<dbReference type="InterPro" id="IPR051103">
    <property type="entry name" value="Plant_metabolite_P450s"/>
</dbReference>
<dbReference type="GO" id="GO:0016020">
    <property type="term" value="C:membrane"/>
    <property type="evidence" value="ECO:0007669"/>
    <property type="project" value="UniProtKB-SubCell"/>
</dbReference>
<keyword evidence="12" id="KW-0732">Signal</keyword>
<dbReference type="Gene3D" id="1.10.630.10">
    <property type="entry name" value="Cytochrome P450"/>
    <property type="match status" value="1"/>
</dbReference>
<evidence type="ECO:0000256" key="8">
    <source>
        <dbReference type="ARBA" id="ARBA00023033"/>
    </source>
</evidence>
<keyword evidence="14" id="KW-1185">Reference proteome</keyword>
<dbReference type="AlphaFoldDB" id="A0A9Q0HF32"/>
<organism evidence="13 14">
    <name type="scientific">Protea cynaroides</name>
    <dbReference type="NCBI Taxonomy" id="273540"/>
    <lineage>
        <taxon>Eukaryota</taxon>
        <taxon>Viridiplantae</taxon>
        <taxon>Streptophyta</taxon>
        <taxon>Embryophyta</taxon>
        <taxon>Tracheophyta</taxon>
        <taxon>Spermatophyta</taxon>
        <taxon>Magnoliopsida</taxon>
        <taxon>Proteales</taxon>
        <taxon>Proteaceae</taxon>
        <taxon>Protea</taxon>
    </lineage>
</organism>
<reference evidence="13" key="1">
    <citation type="journal article" date="2023" name="Plant J.">
        <title>The genome of the king protea, Protea cynaroides.</title>
        <authorList>
            <person name="Chang J."/>
            <person name="Duong T.A."/>
            <person name="Schoeman C."/>
            <person name="Ma X."/>
            <person name="Roodt D."/>
            <person name="Barker N."/>
            <person name="Li Z."/>
            <person name="Van de Peer Y."/>
            <person name="Mizrachi E."/>
        </authorList>
    </citation>
    <scope>NUCLEOTIDE SEQUENCE</scope>
    <source>
        <tissue evidence="13">Young leaves</tissue>
    </source>
</reference>
<dbReference type="EMBL" id="JAMYWD010000008">
    <property type="protein sequence ID" value="KAJ4962484.1"/>
    <property type="molecule type" value="Genomic_DNA"/>
</dbReference>